<keyword evidence="4" id="KW-1185">Reference proteome</keyword>
<dbReference type="GO" id="GO:0046872">
    <property type="term" value="F:metal ion binding"/>
    <property type="evidence" value="ECO:0007669"/>
    <property type="project" value="InterPro"/>
</dbReference>
<dbReference type="PANTHER" id="PTHR11851:SF224">
    <property type="entry name" value="PROCESSING PROTEASE"/>
    <property type="match status" value="1"/>
</dbReference>
<name>A0A1Q9LK15_9PSEU</name>
<dbReference type="OrthoDB" id="9811314at2"/>
<dbReference type="SUPFAM" id="SSF63411">
    <property type="entry name" value="LuxS/MPP-like metallohydrolase"/>
    <property type="match status" value="2"/>
</dbReference>
<dbReference type="InterPro" id="IPR011249">
    <property type="entry name" value="Metalloenz_LuxS/M16"/>
</dbReference>
<evidence type="ECO:0000259" key="2">
    <source>
        <dbReference type="Pfam" id="PF05193"/>
    </source>
</evidence>
<organism evidence="3 4">
    <name type="scientific">Actinokineospora bangkokensis</name>
    <dbReference type="NCBI Taxonomy" id="1193682"/>
    <lineage>
        <taxon>Bacteria</taxon>
        <taxon>Bacillati</taxon>
        <taxon>Actinomycetota</taxon>
        <taxon>Actinomycetes</taxon>
        <taxon>Pseudonocardiales</taxon>
        <taxon>Pseudonocardiaceae</taxon>
        <taxon>Actinokineospora</taxon>
    </lineage>
</organism>
<feature type="domain" description="Peptidase M16 N-terminal" evidence="1">
    <location>
        <begin position="32"/>
        <end position="173"/>
    </location>
</feature>
<evidence type="ECO:0008006" key="5">
    <source>
        <dbReference type="Google" id="ProtNLM"/>
    </source>
</evidence>
<dbReference type="Pfam" id="PF00675">
    <property type="entry name" value="Peptidase_M16"/>
    <property type="match status" value="1"/>
</dbReference>
<gene>
    <name evidence="3" type="ORF">BJP25_19730</name>
</gene>
<comment type="caution">
    <text evidence="3">The sequence shown here is derived from an EMBL/GenBank/DDBJ whole genome shotgun (WGS) entry which is preliminary data.</text>
</comment>
<feature type="domain" description="Peptidase M16 C-terminal" evidence="2">
    <location>
        <begin position="183"/>
        <end position="359"/>
    </location>
</feature>
<dbReference type="InterPro" id="IPR007863">
    <property type="entry name" value="Peptidase_M16_C"/>
</dbReference>
<proteinExistence type="predicted"/>
<dbReference type="Proteomes" id="UP000186040">
    <property type="component" value="Unassembled WGS sequence"/>
</dbReference>
<dbReference type="RefSeq" id="WP_075975475.1">
    <property type="nucleotide sequence ID" value="NZ_MKQR01000016.1"/>
</dbReference>
<sequence length="444" mass="47692">MTATLSPVPALGPWREIASLPTAETRLANGLRVLAVARPGAPLVEVRLSIPFGSTDPAHPARSWLLSETVLSGTARSGRLELADRLGDLGASLRAEVDHDQVLFCGTASAHAHDDLLVVLLEALLEAAYPDDEVAAERTRLASRLQAARSQAAVRAREILHRHLYGDHPYAHSMPTGDEVAAVTPEDLRALHASRITPDDAVLVMVGALDPEEALEKASRLFGGWRAAGVPLEVVPDLPPEAPAGASRLFHRPGSVQSSIRIGGPALRRDDPLFPALQLANLIYGGYFSSRLVANIREDKGYTYTPRSRIVHHLAGSTLWIEADVATEVTAPALLEMWYELGRLSTMRPSPAELDDVRQYAAGRLAMSVATRAGLATTLATLVGVGLDMDWLRAHPRRLAEVTASDIYHVGVHLLAPKLLAAVVIGDASECEEPLQAFGPWVVE</sequence>
<evidence type="ECO:0000259" key="1">
    <source>
        <dbReference type="Pfam" id="PF00675"/>
    </source>
</evidence>
<dbReference type="EMBL" id="MKQR01000016">
    <property type="protein sequence ID" value="OLR92329.1"/>
    <property type="molecule type" value="Genomic_DNA"/>
</dbReference>
<evidence type="ECO:0000313" key="4">
    <source>
        <dbReference type="Proteomes" id="UP000186040"/>
    </source>
</evidence>
<dbReference type="Gene3D" id="3.30.830.10">
    <property type="entry name" value="Metalloenzyme, LuxS/M16 peptidase-like"/>
    <property type="match status" value="2"/>
</dbReference>
<dbReference type="AlphaFoldDB" id="A0A1Q9LK15"/>
<evidence type="ECO:0000313" key="3">
    <source>
        <dbReference type="EMBL" id="OLR92329.1"/>
    </source>
</evidence>
<dbReference type="InterPro" id="IPR050361">
    <property type="entry name" value="MPP/UQCRC_Complex"/>
</dbReference>
<dbReference type="InterPro" id="IPR011765">
    <property type="entry name" value="Pept_M16_N"/>
</dbReference>
<dbReference type="PANTHER" id="PTHR11851">
    <property type="entry name" value="METALLOPROTEASE"/>
    <property type="match status" value="1"/>
</dbReference>
<protein>
    <recommendedName>
        <fullName evidence="5">Peptidase M16</fullName>
    </recommendedName>
</protein>
<accession>A0A1Q9LK15</accession>
<reference evidence="3 4" key="1">
    <citation type="submission" date="2016-10" db="EMBL/GenBank/DDBJ databases">
        <title>The Draft Genome Sequence of Actinokineospora bangkokensis 44EHWT reveals the biosynthetic pathway of antifungal compounds Thailandins with unusual extender unit butylmalonyl-CoA.</title>
        <authorList>
            <person name="Greule A."/>
            <person name="Intra B."/>
            <person name="Flemming S."/>
            <person name="Rommel M.G."/>
            <person name="Panbangred W."/>
            <person name="Bechthold A."/>
        </authorList>
    </citation>
    <scope>NUCLEOTIDE SEQUENCE [LARGE SCALE GENOMIC DNA]</scope>
    <source>
        <strain evidence="3 4">44EHW</strain>
    </source>
</reference>
<dbReference type="STRING" id="1193682.BJP25_19730"/>
<dbReference type="Pfam" id="PF05193">
    <property type="entry name" value="Peptidase_M16_C"/>
    <property type="match status" value="1"/>
</dbReference>